<dbReference type="PROSITE" id="PS51450">
    <property type="entry name" value="LRR"/>
    <property type="match status" value="1"/>
</dbReference>
<feature type="region of interest" description="Disordered" evidence="2">
    <location>
        <begin position="596"/>
        <end position="621"/>
    </location>
</feature>
<dbReference type="Proteomes" id="UP001516023">
    <property type="component" value="Unassembled WGS sequence"/>
</dbReference>
<feature type="coiled-coil region" evidence="1">
    <location>
        <begin position="831"/>
        <end position="872"/>
    </location>
</feature>
<feature type="coiled-coil region" evidence="1">
    <location>
        <begin position="451"/>
        <end position="478"/>
    </location>
</feature>
<evidence type="ECO:0000313" key="4">
    <source>
        <dbReference type="Proteomes" id="UP001516023"/>
    </source>
</evidence>
<dbReference type="EMBL" id="JABMIG020000034">
    <property type="protein sequence ID" value="KAL3800124.1"/>
    <property type="molecule type" value="Genomic_DNA"/>
</dbReference>
<accession>A0ABD3QI93</accession>
<dbReference type="SUPFAM" id="SSF52047">
    <property type="entry name" value="RNI-like"/>
    <property type="match status" value="1"/>
</dbReference>
<keyword evidence="4" id="KW-1185">Reference proteome</keyword>
<evidence type="ECO:0000313" key="3">
    <source>
        <dbReference type="EMBL" id="KAL3800124.1"/>
    </source>
</evidence>
<name>A0ABD3QI93_9STRA</name>
<gene>
    <name evidence="3" type="ORF">HJC23_001045</name>
</gene>
<dbReference type="InterPro" id="IPR001611">
    <property type="entry name" value="Leu-rich_rpt"/>
</dbReference>
<organism evidence="3 4">
    <name type="scientific">Cyclotella cryptica</name>
    <dbReference type="NCBI Taxonomy" id="29204"/>
    <lineage>
        <taxon>Eukaryota</taxon>
        <taxon>Sar</taxon>
        <taxon>Stramenopiles</taxon>
        <taxon>Ochrophyta</taxon>
        <taxon>Bacillariophyta</taxon>
        <taxon>Coscinodiscophyceae</taxon>
        <taxon>Thalassiosirophycidae</taxon>
        <taxon>Stephanodiscales</taxon>
        <taxon>Stephanodiscaceae</taxon>
        <taxon>Cyclotella</taxon>
    </lineage>
</organism>
<evidence type="ECO:0000256" key="2">
    <source>
        <dbReference type="SAM" id="MobiDB-lite"/>
    </source>
</evidence>
<dbReference type="InterPro" id="IPR032675">
    <property type="entry name" value="LRR_dom_sf"/>
</dbReference>
<protein>
    <submittedName>
        <fullName evidence="3">Uncharacterized protein</fullName>
    </submittedName>
</protein>
<sequence>MVTGAMTVITRVSHIASGIGPKIPHSIITDLAKKKASHVSFHSNKITDLQVTEHADKGGQNISPRVSSLEHVVELDLSSNNLHEGCELSQFICHTTHSLLGVTNHLVKLNLASNGLTEKSLVALMSTEKSNHRSPLLPCLRDLDVSRNNISGLPTNLNELCPILIHFNCMNNRLKSLTSLLQVLHHLRGRLQSIYLLDRSIGSDRNNPVCTKRMYREKVVFILGSTLIKLDGVKITREEREAVRRQLARNYVIDNEATEAHLRCNQHRGPNYFDNSSHIASKSDHVELVPKCYEKDQQITNLELQVASLCAIVDKQTRVTNDLLKAAQDNVVYTDIRNEGSTISKIAGHNEHDVEQESTTVRSHGIVVRYKMSATSAVLRGLFVDRRRKHTNLLLAFSRWRLFIGFFHYSKRVLSESQDKWQKRTDDMINSAVSSEVNRSQEKLSLSEAAARTANERVTELTAAIQDFELERKKHRDEQKNSIDIIDQLQKNIRQMNIAAIDRNDDQTRLIGRLEADLQATTKELRDTNEKLDTEKSKLDHLLQSHKQSCEEAKDAAAIYSADLEALRMENIKKDATIRQLKIAFEEVAVKAATDRSKAERSSLAERQSKEVLRRHNQRMSDLESEAERLASAKEHLENVAARQNARFAELQKQVHLKTSNVADMSCEIDKLNRAVNEKNDLIAGLERKLNVSTDTLRETQKYLKECRKGKSRLKQRCDHLQSQLGQAHDEMRAAKVCTVQKNLLDVEKSKNAELQRTLEKLRQESNERDLELRAAAQRMHRENEMIRENSRSGEQLANSLERKLKRVQGEWKSREDALVSSHKLELKEIKISLEQENVTLKNALESERMRRLEAERRIATLEASQNEHKSKMQSAIEGLAKQFTMP</sequence>
<dbReference type="Gene3D" id="3.80.10.10">
    <property type="entry name" value="Ribonuclease Inhibitor"/>
    <property type="match status" value="1"/>
</dbReference>
<dbReference type="AlphaFoldDB" id="A0ABD3QI93"/>
<proteinExistence type="predicted"/>
<feature type="coiled-coil region" evidence="1">
    <location>
        <begin position="504"/>
        <end position="570"/>
    </location>
</feature>
<evidence type="ECO:0000256" key="1">
    <source>
        <dbReference type="SAM" id="Coils"/>
    </source>
</evidence>
<keyword evidence="1" id="KW-0175">Coiled coil</keyword>
<reference evidence="3 4" key="1">
    <citation type="journal article" date="2020" name="G3 (Bethesda)">
        <title>Improved Reference Genome for Cyclotella cryptica CCMP332, a Model for Cell Wall Morphogenesis, Salinity Adaptation, and Lipid Production in Diatoms (Bacillariophyta).</title>
        <authorList>
            <person name="Roberts W.R."/>
            <person name="Downey K.M."/>
            <person name="Ruck E.C."/>
            <person name="Traller J.C."/>
            <person name="Alverson A.J."/>
        </authorList>
    </citation>
    <scope>NUCLEOTIDE SEQUENCE [LARGE SCALE GENOMIC DNA]</scope>
    <source>
        <strain evidence="3 4">CCMP332</strain>
    </source>
</reference>
<comment type="caution">
    <text evidence="3">The sequence shown here is derived from an EMBL/GenBank/DDBJ whole genome shotgun (WGS) entry which is preliminary data.</text>
</comment>